<dbReference type="PANTHER" id="PTHR43555">
    <property type="entry name" value="PHOSPHORIBOSYLFORMYLGLYCINAMIDINE SYNTHASE SUBUNIT PURL"/>
    <property type="match status" value="1"/>
</dbReference>
<dbReference type="CDD" id="cd02204">
    <property type="entry name" value="PurL_repeat2"/>
    <property type="match status" value="1"/>
</dbReference>
<feature type="domain" description="PurM-like N-terminal" evidence="9">
    <location>
        <begin position="488"/>
        <end position="601"/>
    </location>
</feature>
<feature type="binding site" evidence="8">
    <location>
        <position position="532"/>
    </location>
    <ligand>
        <name>ATP</name>
        <dbReference type="ChEBI" id="CHEBI:30616"/>
    </ligand>
</feature>
<evidence type="ECO:0000256" key="4">
    <source>
        <dbReference type="ARBA" id="ARBA00022741"/>
    </source>
</evidence>
<dbReference type="Proteomes" id="UP000178254">
    <property type="component" value="Unassembled WGS sequence"/>
</dbReference>
<evidence type="ECO:0000313" key="12">
    <source>
        <dbReference type="EMBL" id="OGH94641.1"/>
    </source>
</evidence>
<dbReference type="PANTHER" id="PTHR43555:SF1">
    <property type="entry name" value="PHOSPHORIBOSYLFORMYLGLYCINAMIDINE SYNTHASE SUBUNIT PURL"/>
    <property type="match status" value="1"/>
</dbReference>
<evidence type="ECO:0000313" key="13">
    <source>
        <dbReference type="Proteomes" id="UP000178254"/>
    </source>
</evidence>
<dbReference type="SUPFAM" id="SSF56042">
    <property type="entry name" value="PurM C-terminal domain-like"/>
    <property type="match status" value="2"/>
</dbReference>
<feature type="domain" description="PurM-like N-terminal" evidence="9">
    <location>
        <begin position="85"/>
        <end position="205"/>
    </location>
</feature>
<evidence type="ECO:0000256" key="1">
    <source>
        <dbReference type="ARBA" id="ARBA00022490"/>
    </source>
</evidence>
<dbReference type="GO" id="GO:0004642">
    <property type="term" value="F:phosphoribosylformylglycinamidine synthase activity"/>
    <property type="evidence" value="ECO:0007669"/>
    <property type="project" value="UniProtKB-UniRule"/>
</dbReference>
<comment type="subcellular location">
    <subcellularLocation>
        <location evidence="8">Cytoplasm</location>
    </subcellularLocation>
</comment>
<dbReference type="NCBIfam" id="TIGR01736">
    <property type="entry name" value="FGAM_synth_II"/>
    <property type="match status" value="1"/>
</dbReference>
<reference evidence="12 13" key="1">
    <citation type="journal article" date="2016" name="Nat. Commun.">
        <title>Thousands of microbial genomes shed light on interconnected biogeochemical processes in an aquifer system.</title>
        <authorList>
            <person name="Anantharaman K."/>
            <person name="Brown C.T."/>
            <person name="Hug L.A."/>
            <person name="Sharon I."/>
            <person name="Castelle C.J."/>
            <person name="Probst A.J."/>
            <person name="Thomas B.C."/>
            <person name="Singh A."/>
            <person name="Wilkins M.J."/>
            <person name="Karaoz U."/>
            <person name="Brodie E.L."/>
            <person name="Williams K.H."/>
            <person name="Hubbard S.S."/>
            <person name="Banfield J.F."/>
        </authorList>
    </citation>
    <scope>NUCLEOTIDE SEQUENCE [LARGE SCALE GENOMIC DNA]</scope>
</reference>
<evidence type="ECO:0000259" key="9">
    <source>
        <dbReference type="Pfam" id="PF00586"/>
    </source>
</evidence>
<feature type="binding site" evidence="8">
    <location>
        <position position="577"/>
    </location>
    <ligand>
        <name>ATP</name>
        <dbReference type="ChEBI" id="CHEBI:30616"/>
    </ligand>
</feature>
<evidence type="ECO:0000259" key="10">
    <source>
        <dbReference type="Pfam" id="PF02769"/>
    </source>
</evidence>
<name>A0A1F6PER2_9BACT</name>
<dbReference type="InterPro" id="IPR010918">
    <property type="entry name" value="PurM-like_C_dom"/>
</dbReference>
<dbReference type="HAMAP" id="MF_00420">
    <property type="entry name" value="PurL_2"/>
    <property type="match status" value="1"/>
</dbReference>
<feature type="binding site" evidence="8">
    <location>
        <position position="580"/>
    </location>
    <ligand>
        <name>substrate</name>
    </ligand>
</feature>
<dbReference type="GO" id="GO:0005737">
    <property type="term" value="C:cytoplasm"/>
    <property type="evidence" value="ECO:0007669"/>
    <property type="project" value="UniProtKB-SubCell"/>
</dbReference>
<comment type="pathway">
    <text evidence="8">Purine metabolism; IMP biosynthesis via de novo pathway; 5-amino-1-(5-phospho-D-ribosyl)imidazole from N(2)-formyl-N(1)-(5-phospho-D-ribosyl)glycinamide: step 1/2.</text>
</comment>
<feature type="active site" description="Proton acceptor" evidence="8">
    <location>
        <position position="111"/>
    </location>
</feature>
<feature type="domain" description="PurM-like C-terminal" evidence="10">
    <location>
        <begin position="615"/>
        <end position="754"/>
    </location>
</feature>
<dbReference type="InterPro" id="IPR036921">
    <property type="entry name" value="PurM-like_N_sf"/>
</dbReference>
<feature type="binding site" evidence="8">
    <location>
        <position position="133"/>
    </location>
    <ligand>
        <name>Mg(2+)</name>
        <dbReference type="ChEBI" id="CHEBI:18420"/>
        <label>2</label>
    </ligand>
</feature>
<evidence type="ECO:0000256" key="3">
    <source>
        <dbReference type="ARBA" id="ARBA00022723"/>
    </source>
</evidence>
<keyword evidence="3 8" id="KW-0479">Metal-binding</keyword>
<keyword evidence="5 8" id="KW-0658">Purine biosynthesis</keyword>
<keyword evidence="1 8" id="KW-0963">Cytoplasm</keyword>
<dbReference type="AlphaFoldDB" id="A0A1F6PER2"/>
<protein>
    <recommendedName>
        <fullName evidence="8">Phosphoribosylformylglycinamidine synthase subunit PurL</fullName>
        <shortName evidence="8">FGAM synthase</shortName>
        <ecNumber evidence="8">6.3.5.3</ecNumber>
    </recommendedName>
    <alternativeName>
        <fullName evidence="8">Formylglycinamide ribonucleotide amidotransferase subunit II</fullName>
        <shortName evidence="8">FGAR amidotransferase II</shortName>
        <shortName evidence="8">FGAR-AT II</shortName>
    </alternativeName>
    <alternativeName>
        <fullName evidence="8">Glutamine amidotransferase PurL</fullName>
    </alternativeName>
    <alternativeName>
        <fullName evidence="8">Phosphoribosylformylglycinamidine synthase subunit II</fullName>
    </alternativeName>
</protein>
<feature type="binding site" evidence="8">
    <location>
        <position position="259"/>
    </location>
    <ligand>
        <name>substrate</name>
    </ligand>
</feature>
<feature type="binding site" evidence="8">
    <location>
        <begin position="110"/>
        <end position="113"/>
    </location>
    <ligand>
        <name>substrate</name>
    </ligand>
</feature>
<dbReference type="Pfam" id="PF02769">
    <property type="entry name" value="AIRS_C"/>
    <property type="match status" value="2"/>
</dbReference>
<feature type="binding site" evidence="8">
    <location>
        <position position="293"/>
    </location>
    <ligand>
        <name>Mg(2+)</name>
        <dbReference type="ChEBI" id="CHEBI:18420"/>
        <label>2</label>
    </ligand>
</feature>
<dbReference type="InterPro" id="IPR010074">
    <property type="entry name" value="PRibForGlyAmidine_synth_PurL"/>
</dbReference>
<organism evidence="12 13">
    <name type="scientific">Candidatus Magasanikbacteria bacterium RIFOXYD2_FULL_41_14</name>
    <dbReference type="NCBI Taxonomy" id="1798709"/>
    <lineage>
        <taxon>Bacteria</taxon>
        <taxon>Candidatus Magasanikiibacteriota</taxon>
    </lineage>
</organism>
<feature type="domain" description="PurM-like C-terminal" evidence="10">
    <location>
        <begin position="220"/>
        <end position="387"/>
    </location>
</feature>
<comment type="caution">
    <text evidence="12">The sequence shown here is derived from an EMBL/GenBank/DDBJ whole genome shotgun (WGS) entry which is preliminary data.</text>
</comment>
<dbReference type="GO" id="GO:0000287">
    <property type="term" value="F:magnesium ion binding"/>
    <property type="evidence" value="ECO:0007669"/>
    <property type="project" value="UniProtKB-UniRule"/>
</dbReference>
<dbReference type="EC" id="6.3.5.3" evidence="8"/>
<evidence type="ECO:0000256" key="5">
    <source>
        <dbReference type="ARBA" id="ARBA00022755"/>
    </source>
</evidence>
<dbReference type="SUPFAM" id="SSF109736">
    <property type="entry name" value="FGAM synthase PurL, linker domain"/>
    <property type="match status" value="1"/>
</dbReference>
<dbReference type="Pfam" id="PF18072">
    <property type="entry name" value="FGAR-AT_linker"/>
    <property type="match status" value="1"/>
</dbReference>
<keyword evidence="6 8" id="KW-0067">ATP-binding</keyword>
<dbReference type="EMBL" id="MFRE01000006">
    <property type="protein sequence ID" value="OGH94641.1"/>
    <property type="molecule type" value="Genomic_DNA"/>
</dbReference>
<dbReference type="SUPFAM" id="SSF55326">
    <property type="entry name" value="PurM N-terminal domain-like"/>
    <property type="match status" value="2"/>
</dbReference>
<feature type="binding site" evidence="8">
    <location>
        <position position="109"/>
    </location>
    <ligand>
        <name>Mg(2+)</name>
        <dbReference type="ChEBI" id="CHEBI:18420"/>
        <label>1</label>
    </ligand>
</feature>
<evidence type="ECO:0000256" key="7">
    <source>
        <dbReference type="ARBA" id="ARBA00022842"/>
    </source>
</evidence>
<feature type="binding site" evidence="8">
    <location>
        <position position="132"/>
    </location>
    <ligand>
        <name>substrate</name>
    </ligand>
</feature>
<dbReference type="GO" id="GO:0006189">
    <property type="term" value="P:'de novo' IMP biosynthetic process"/>
    <property type="evidence" value="ECO:0007669"/>
    <property type="project" value="UniProtKB-UniRule"/>
</dbReference>
<keyword evidence="4 8" id="KW-0547">Nucleotide-binding</keyword>
<dbReference type="Gene3D" id="3.90.650.10">
    <property type="entry name" value="PurM-like C-terminal domain"/>
    <property type="match status" value="2"/>
</dbReference>
<feature type="domain" description="Phosphoribosylformylglycinamidine synthase linker" evidence="11">
    <location>
        <begin position="18"/>
        <end position="64"/>
    </location>
</feature>
<evidence type="ECO:0000256" key="6">
    <source>
        <dbReference type="ARBA" id="ARBA00022840"/>
    </source>
</evidence>
<evidence type="ECO:0000256" key="8">
    <source>
        <dbReference type="HAMAP-Rule" id="MF_00420"/>
    </source>
</evidence>
<comment type="similarity">
    <text evidence="8">Belongs to the FGAMS family.</text>
</comment>
<proteinExistence type="inferred from homology"/>
<accession>A0A1F6PER2</accession>
<keyword evidence="7 8" id="KW-0460">Magnesium</keyword>
<dbReference type="Gene3D" id="3.30.1330.10">
    <property type="entry name" value="PurM-like, N-terminal domain"/>
    <property type="match status" value="2"/>
</dbReference>
<evidence type="ECO:0000256" key="2">
    <source>
        <dbReference type="ARBA" id="ARBA00022598"/>
    </source>
</evidence>
<gene>
    <name evidence="8" type="primary">purL</name>
    <name evidence="12" type="ORF">A2538_04390</name>
</gene>
<dbReference type="GO" id="GO:0005524">
    <property type="term" value="F:ATP binding"/>
    <property type="evidence" value="ECO:0007669"/>
    <property type="project" value="UniProtKB-UniRule"/>
</dbReference>
<dbReference type="InterPro" id="IPR016188">
    <property type="entry name" value="PurM-like_N"/>
</dbReference>
<comment type="caution">
    <text evidence="8">Lacks conserved residue(s) required for the propagation of feature annotation.</text>
</comment>
<keyword evidence="2 8" id="KW-0436">Ligase</keyword>
<dbReference type="InterPro" id="IPR036676">
    <property type="entry name" value="PurM-like_C_sf"/>
</dbReference>
<dbReference type="Pfam" id="PF00586">
    <property type="entry name" value="AIRS"/>
    <property type="match status" value="2"/>
</dbReference>
<dbReference type="NCBIfam" id="NF002290">
    <property type="entry name" value="PRK01213.1"/>
    <property type="match status" value="1"/>
</dbReference>
<feature type="binding site" evidence="8">
    <location>
        <position position="578"/>
    </location>
    <ligand>
        <name>Mg(2+)</name>
        <dbReference type="ChEBI" id="CHEBI:18420"/>
        <label>1</label>
    </ligand>
</feature>
<dbReference type="InterPro" id="IPR041609">
    <property type="entry name" value="PurL_linker"/>
</dbReference>
<comment type="subunit">
    <text evidence="8">Monomer. Part of the FGAM synthase complex composed of 1 PurL, 1 PurQ and 2 PurS subunits.</text>
</comment>
<feature type="active site" evidence="8">
    <location>
        <position position="60"/>
    </location>
</feature>
<feature type="binding site" evidence="8">
    <location>
        <position position="63"/>
    </location>
    <ligand>
        <name>ATP</name>
        <dbReference type="ChEBI" id="CHEBI:30616"/>
    </ligand>
</feature>
<sequence length="785" mass="84208">MALAQTIDWNNFSDTEISAKLKEYKLALTKPEVLKIQNEILHRPPTLAECILWSIQGSEHSSYKSSKKYLKQFVVDAPNVMVGIGEDAGIVEVARSHDGHRYGIAISHESHNHPSQVVPFEGAATGVGGNVRDIACMGAKVIGGLDCLRFGGIVEAKSRYLASEVVAGIAGYGNPIGVPILGGDIYFDKGYSENCLVNVIHIGTVRDDEIIHSCAPADAVGYKLILVGKPTDNSGFGGASFASLELDEAEKETNKGAVQQPNAFLKRHLLKATYTLFDILKTKNLLGKVGFKDLGAGGIACASVELADHAGYGASVNVDLVPKGMDNLNPAVYLCSETQERFMWVAPAEIADLIINHYNNTFELTRQSKGAAAAIVGEIRGDGRYVVTANNETIVDALAKDVTNGLSYDRPIEKIDKNLSEPDLPEPSDYNEILLKVLAHENVASRAPIYEKYDKQVQGLTILEAGEADAGVMQPFKDEKFPVEIRAVGIAIKADNNPRYGKIDAYWGGVNAVCEAMRNVAAVGATPVALTDCLNFGNPENPEQMYEFSEGIRGVAEASKNIHLKNYPEFSVPILAGNVSLYNESKGKSIPPSPNIACIGKLDDARKAVSFAFKKVGSSILMVGARRDECGGSVYYDLYNELGANVPKPDFKEVEGQILAVTDVISAGLILASHDISDGGIATTLCEMSFKNKIGFEVNIPGDLPAVKKLFGETGGFVLEVASADVGAVRDIFGEYGVSVFEIGRTTKELRLKISAQGGSASGGKIDLDLQQAKNAWTNGLREKL</sequence>
<dbReference type="UniPathway" id="UPA00074">
    <property type="reaction ID" value="UER00128"/>
</dbReference>
<comment type="function">
    <text evidence="8">Part of the phosphoribosylformylglycinamidine synthase complex involved in the purines biosynthetic pathway. Catalyzes the ATP-dependent conversion of formylglycinamide ribonucleotide (FGAR) and glutamine to yield formylglycinamidine ribonucleotide (FGAM) and glutamate. The FGAM synthase complex is composed of three subunits. PurQ produces an ammonia molecule by converting glutamine to glutamate. PurL transfers the ammonia molecule to FGAR to form FGAM in an ATP-dependent manner. PurS interacts with PurQ and PurL and is thought to assist in the transfer of the ammonia molecule from PurQ to PurL.</text>
</comment>
<comment type="catalytic activity">
    <reaction evidence="8">
        <text>N(2)-formyl-N(1)-(5-phospho-beta-D-ribosyl)glycinamide + L-glutamine + ATP + H2O = 2-formamido-N(1)-(5-O-phospho-beta-D-ribosyl)acetamidine + L-glutamate + ADP + phosphate + H(+)</text>
        <dbReference type="Rhea" id="RHEA:17129"/>
        <dbReference type="ChEBI" id="CHEBI:15377"/>
        <dbReference type="ChEBI" id="CHEBI:15378"/>
        <dbReference type="ChEBI" id="CHEBI:29985"/>
        <dbReference type="ChEBI" id="CHEBI:30616"/>
        <dbReference type="ChEBI" id="CHEBI:43474"/>
        <dbReference type="ChEBI" id="CHEBI:58359"/>
        <dbReference type="ChEBI" id="CHEBI:147286"/>
        <dbReference type="ChEBI" id="CHEBI:147287"/>
        <dbReference type="ChEBI" id="CHEBI:456216"/>
        <dbReference type="EC" id="6.3.5.3"/>
    </reaction>
</comment>
<evidence type="ECO:0000259" key="11">
    <source>
        <dbReference type="Pfam" id="PF18072"/>
    </source>
</evidence>
<dbReference type="STRING" id="1798709.A2538_04390"/>